<dbReference type="Proteomes" id="UP000887013">
    <property type="component" value="Unassembled WGS sequence"/>
</dbReference>
<name>A0A8X6Q7H4_NEPPI</name>
<dbReference type="AlphaFoldDB" id="A0A8X6Q7H4"/>
<accession>A0A8X6Q7H4</accession>
<proteinExistence type="predicted"/>
<protein>
    <submittedName>
        <fullName evidence="1">Uncharacterized protein</fullName>
    </submittedName>
</protein>
<gene>
    <name evidence="1" type="ORF">NPIL_643501</name>
</gene>
<organism evidence="1 2">
    <name type="scientific">Nephila pilipes</name>
    <name type="common">Giant wood spider</name>
    <name type="synonym">Nephila maculata</name>
    <dbReference type="NCBI Taxonomy" id="299642"/>
    <lineage>
        <taxon>Eukaryota</taxon>
        <taxon>Metazoa</taxon>
        <taxon>Ecdysozoa</taxon>
        <taxon>Arthropoda</taxon>
        <taxon>Chelicerata</taxon>
        <taxon>Arachnida</taxon>
        <taxon>Araneae</taxon>
        <taxon>Araneomorphae</taxon>
        <taxon>Entelegynae</taxon>
        <taxon>Araneoidea</taxon>
        <taxon>Nephilidae</taxon>
        <taxon>Nephila</taxon>
    </lineage>
</organism>
<reference evidence="1" key="1">
    <citation type="submission" date="2020-08" db="EMBL/GenBank/DDBJ databases">
        <title>Multicomponent nature underlies the extraordinary mechanical properties of spider dragline silk.</title>
        <authorList>
            <person name="Kono N."/>
            <person name="Nakamura H."/>
            <person name="Mori M."/>
            <person name="Yoshida Y."/>
            <person name="Ohtoshi R."/>
            <person name="Malay A.D."/>
            <person name="Moran D.A.P."/>
            <person name="Tomita M."/>
            <person name="Numata K."/>
            <person name="Arakawa K."/>
        </authorList>
    </citation>
    <scope>NUCLEOTIDE SEQUENCE</scope>
</reference>
<sequence length="104" mass="12736">MISEPETLNYKLNDFLFRFRRSLDPVMVEIPEKNLFNTYLRPRLDLIFPDICRRMKEIKMRGEEGMSECTHFFLGDSILFRNYTRDIKWRVERSWKDEEVCFTA</sequence>
<dbReference type="OrthoDB" id="5978043at2759"/>
<comment type="caution">
    <text evidence="1">The sequence shown here is derived from an EMBL/GenBank/DDBJ whole genome shotgun (WGS) entry which is preliminary data.</text>
</comment>
<dbReference type="EMBL" id="BMAW01124109">
    <property type="protein sequence ID" value="GFU06431.1"/>
    <property type="molecule type" value="Genomic_DNA"/>
</dbReference>
<evidence type="ECO:0000313" key="2">
    <source>
        <dbReference type="Proteomes" id="UP000887013"/>
    </source>
</evidence>
<keyword evidence="2" id="KW-1185">Reference proteome</keyword>
<evidence type="ECO:0000313" key="1">
    <source>
        <dbReference type="EMBL" id="GFU06431.1"/>
    </source>
</evidence>